<name>A0ABY1R814_9MICO</name>
<organism evidence="1 2">
    <name type="scientific">Plantibacter elymi</name>
    <name type="common">nom. nud.</name>
    <dbReference type="NCBI Taxonomy" id="199708"/>
    <lineage>
        <taxon>Bacteria</taxon>
        <taxon>Bacillati</taxon>
        <taxon>Actinomycetota</taxon>
        <taxon>Actinomycetes</taxon>
        <taxon>Micrococcales</taxon>
        <taxon>Microbacteriaceae</taxon>
        <taxon>Plantibacter</taxon>
    </lineage>
</organism>
<evidence type="ECO:0000313" key="1">
    <source>
        <dbReference type="EMBL" id="SMQ60299.1"/>
    </source>
</evidence>
<keyword evidence="2" id="KW-1185">Reference proteome</keyword>
<dbReference type="Proteomes" id="UP000194464">
    <property type="component" value="Unassembled WGS sequence"/>
</dbReference>
<gene>
    <name evidence="1" type="ORF">SAMN06295909_0426</name>
</gene>
<accession>A0ABY1R814</accession>
<dbReference type="EMBL" id="FXWJ01000001">
    <property type="protein sequence ID" value="SMQ60299.1"/>
    <property type="molecule type" value="Genomic_DNA"/>
</dbReference>
<evidence type="ECO:0000313" key="2">
    <source>
        <dbReference type="Proteomes" id="UP000194464"/>
    </source>
</evidence>
<proteinExistence type="predicted"/>
<sequence length="116" mass="12222">MDHGTGTILPGGVLRGTALTALLPSWVTGGGGDAVIDRLRDDAIVDELERAFAEPPVEEQVDWSAVRIAQVSHPDLRELVGRSIAELAAEAGQSPVTVVSDTLIADRLTTLVDRPS</sequence>
<comment type="caution">
    <text evidence="1">The sequence shown here is derived from an EMBL/GenBank/DDBJ whole genome shotgun (WGS) entry which is preliminary data.</text>
</comment>
<reference evidence="1 2" key="1">
    <citation type="submission" date="2017-04" db="EMBL/GenBank/DDBJ databases">
        <authorList>
            <person name="Varghese N."/>
            <person name="Submissions S."/>
        </authorList>
    </citation>
    <scope>NUCLEOTIDE SEQUENCE [LARGE SCALE GENOMIC DNA]</scope>
    <source>
        <strain evidence="1 2">VKM Ac-1784</strain>
    </source>
</reference>
<protein>
    <submittedName>
        <fullName evidence="1">Uncharacterized protein</fullName>
    </submittedName>
</protein>
<dbReference type="RefSeq" id="WP_086472647.1">
    <property type="nucleotide sequence ID" value="NZ_FXWJ01000001.1"/>
</dbReference>